<feature type="transmembrane region" description="Helical" evidence="1">
    <location>
        <begin position="50"/>
        <end position="70"/>
    </location>
</feature>
<dbReference type="Proteomes" id="UP001271007">
    <property type="component" value="Unassembled WGS sequence"/>
</dbReference>
<feature type="domain" description="Glycosyltransferase 2-like" evidence="2">
    <location>
        <begin position="205"/>
        <end position="389"/>
    </location>
</feature>
<dbReference type="Pfam" id="PF13632">
    <property type="entry name" value="Glyco_trans_2_3"/>
    <property type="match status" value="1"/>
</dbReference>
<dbReference type="PANTHER" id="PTHR36851:SF1">
    <property type="entry name" value="GLYCO_TRANS_2-LIKE DOMAIN-CONTAINING PROTEIN"/>
    <property type="match status" value="1"/>
</dbReference>
<organism evidence="3 4">
    <name type="scientific">Extremus antarcticus</name>
    <dbReference type="NCBI Taxonomy" id="702011"/>
    <lineage>
        <taxon>Eukaryota</taxon>
        <taxon>Fungi</taxon>
        <taxon>Dikarya</taxon>
        <taxon>Ascomycota</taxon>
        <taxon>Pezizomycotina</taxon>
        <taxon>Dothideomycetes</taxon>
        <taxon>Dothideomycetidae</taxon>
        <taxon>Mycosphaerellales</taxon>
        <taxon>Extremaceae</taxon>
        <taxon>Extremus</taxon>
    </lineage>
</organism>
<gene>
    <name evidence="3" type="ORF">LTR09_005442</name>
</gene>
<evidence type="ECO:0000256" key="1">
    <source>
        <dbReference type="SAM" id="Phobius"/>
    </source>
</evidence>
<evidence type="ECO:0000259" key="2">
    <source>
        <dbReference type="Pfam" id="PF13632"/>
    </source>
</evidence>
<evidence type="ECO:0000313" key="3">
    <source>
        <dbReference type="EMBL" id="KAK3053698.1"/>
    </source>
</evidence>
<keyword evidence="1" id="KW-0812">Transmembrane</keyword>
<keyword evidence="4" id="KW-1185">Reference proteome</keyword>
<feature type="transmembrane region" description="Helical" evidence="1">
    <location>
        <begin position="484"/>
        <end position="506"/>
    </location>
</feature>
<feature type="transmembrane region" description="Helical" evidence="1">
    <location>
        <begin position="444"/>
        <end position="464"/>
    </location>
</feature>
<name>A0AAJ0GDQ8_9PEZI</name>
<sequence length="594" mass="67231">MGNYAARITPALALCALLAMIWISYSSLPRESQHEGAEIGDGHANGWQRMLSAYTLLVHIVTTLFALRAFRALGHVIVKIEETACKPWLKENASSLQPPLRFAIIIPSYKETTETLQTTLGVLASHPQARSCYHVYLAMEDREMGSREKAKRLQNEFGDLFLEISVTIHPEGIVNQAPGKSSNESWAGQQIMRDYSLPGKLLEVIVTTMDADSHLSWRYFAQIAKQHLALSEEERDLSFYVCPVVFDRNSHRVPLFVRTADIFWAGAGISTMYAQSSVCIPTSVYSMPLSLLEYVGGWDSDARAIGEDMHMFLKCYFALDGNLRPKVIYAAASQCNVCSELAGIRGYHDGIRVRYQQAKRHMWGMLDTGFAVELAAGMVTSRLKWWTRNIATVTTSIMRRRVRRQSNRVEHAEHIVRRTVPRWRLPQDTFEPHMRIQKRRTMTVFLRLWEAHMIPLHLALVLTISGLYKAVHPDSHIPMMLNTSLDICSVLRLLGFLIMMAFLYRYNRYHRLCLRLRIEDAQLARGEGVSWGENISSHRSAIGMHEAVLFPLGGLLFGALPALQATVMHVFTTQLHYVVSAKPLSKDGAGDHHV</sequence>
<dbReference type="AlphaFoldDB" id="A0AAJ0GDQ8"/>
<comment type="caution">
    <text evidence="3">The sequence shown here is derived from an EMBL/GenBank/DDBJ whole genome shotgun (WGS) entry which is preliminary data.</text>
</comment>
<reference evidence="3" key="1">
    <citation type="submission" date="2023-04" db="EMBL/GenBank/DDBJ databases">
        <title>Black Yeasts Isolated from many extreme environments.</title>
        <authorList>
            <person name="Coleine C."/>
            <person name="Stajich J.E."/>
            <person name="Selbmann L."/>
        </authorList>
    </citation>
    <scope>NUCLEOTIDE SEQUENCE</scope>
    <source>
        <strain evidence="3">CCFEE 5312</strain>
    </source>
</reference>
<dbReference type="PANTHER" id="PTHR36851">
    <property type="entry name" value="UNNAMED PRODUCT"/>
    <property type="match status" value="1"/>
</dbReference>
<dbReference type="InterPro" id="IPR001173">
    <property type="entry name" value="Glyco_trans_2-like"/>
</dbReference>
<protein>
    <recommendedName>
        <fullName evidence="2">Glycosyltransferase 2-like domain-containing protein</fullName>
    </recommendedName>
</protein>
<keyword evidence="1" id="KW-0472">Membrane</keyword>
<keyword evidence="1" id="KW-1133">Transmembrane helix</keyword>
<dbReference type="InterPro" id="IPR029044">
    <property type="entry name" value="Nucleotide-diphossugar_trans"/>
</dbReference>
<evidence type="ECO:0000313" key="4">
    <source>
        <dbReference type="Proteomes" id="UP001271007"/>
    </source>
</evidence>
<accession>A0AAJ0GDQ8</accession>
<proteinExistence type="predicted"/>
<dbReference type="SUPFAM" id="SSF53448">
    <property type="entry name" value="Nucleotide-diphospho-sugar transferases"/>
    <property type="match status" value="1"/>
</dbReference>
<dbReference type="EMBL" id="JAWDJX010000015">
    <property type="protein sequence ID" value="KAK3053698.1"/>
    <property type="molecule type" value="Genomic_DNA"/>
</dbReference>
<feature type="transmembrane region" description="Helical" evidence="1">
    <location>
        <begin position="547"/>
        <end position="571"/>
    </location>
</feature>